<gene>
    <name evidence="1" type="ORF">ERS008460_03324</name>
</gene>
<dbReference type="EMBL" id="CQEM01000017">
    <property type="protein sequence ID" value="CNL60933.1"/>
    <property type="molecule type" value="Genomic_DNA"/>
</dbReference>
<accession>A0A0T9UQI7</accession>
<sequence length="68" mass="8103">MAGTEDDFIHAPRWTKRLIKSGGRVLWWDGMRKFKPIDGREFLLSDRFEDDYQLIAERRLIPKISVKP</sequence>
<dbReference type="AlphaFoldDB" id="A0A0T9UQI7"/>
<evidence type="ECO:0000313" key="1">
    <source>
        <dbReference type="EMBL" id="CNL60933.1"/>
    </source>
</evidence>
<dbReference type="Proteomes" id="UP000040088">
    <property type="component" value="Unassembled WGS sequence"/>
</dbReference>
<evidence type="ECO:0000313" key="2">
    <source>
        <dbReference type="Proteomes" id="UP000040088"/>
    </source>
</evidence>
<protein>
    <submittedName>
        <fullName evidence="1">Uncharacterized protein</fullName>
    </submittedName>
</protein>
<organism evidence="1 2">
    <name type="scientific">Yersinia aleksiciae</name>
    <dbReference type="NCBI Taxonomy" id="263819"/>
    <lineage>
        <taxon>Bacteria</taxon>
        <taxon>Pseudomonadati</taxon>
        <taxon>Pseudomonadota</taxon>
        <taxon>Gammaproteobacteria</taxon>
        <taxon>Enterobacterales</taxon>
        <taxon>Yersiniaceae</taxon>
        <taxon>Yersinia</taxon>
    </lineage>
</organism>
<proteinExistence type="predicted"/>
<name>A0A0T9UQI7_YERAE</name>
<reference evidence="2" key="1">
    <citation type="submission" date="2015-03" db="EMBL/GenBank/DDBJ databases">
        <authorList>
            <consortium name="Pathogen Informatics"/>
        </authorList>
    </citation>
    <scope>NUCLEOTIDE SEQUENCE [LARGE SCALE GENOMIC DNA]</scope>
    <source>
        <strain evidence="2">IP27925</strain>
    </source>
</reference>